<protein>
    <submittedName>
        <fullName evidence="1">Uncharacterized protein</fullName>
    </submittedName>
</protein>
<comment type="caution">
    <text evidence="1">The sequence shown here is derived from an EMBL/GenBank/DDBJ whole genome shotgun (WGS) entry which is preliminary data.</text>
</comment>
<evidence type="ECO:0000313" key="1">
    <source>
        <dbReference type="EMBL" id="GDZ82888.1"/>
    </source>
</evidence>
<reference evidence="1 2" key="1">
    <citation type="submission" date="2019-04" db="EMBL/GenBank/DDBJ databases">
        <title>A pseudo-fructophilic Leuconostoc citreum strain F192-5 isolated from peel of satsuma mandarin: the first report for isolation and characterization of strain-dependent fructophilic-like characteristics.</title>
        <authorList>
            <person name="Maeno S."/>
            <person name="Tanizawa Y."/>
            <person name="Kajikawa A."/>
            <person name="Kanesaki Y."/>
            <person name="Kubota E."/>
            <person name="Arita M."/>
            <person name="Leon D."/>
            <person name="Endo A."/>
        </authorList>
    </citation>
    <scope>NUCLEOTIDE SEQUENCE [LARGE SCALE GENOMIC DNA]</scope>
    <source>
        <strain evidence="1 2">F192-5</strain>
    </source>
</reference>
<accession>A0A5A5TXN5</accession>
<gene>
    <name evidence="1" type="ORF">LCIT_01300</name>
</gene>
<organism evidence="1 2">
    <name type="scientific">Leuconostoc citreum</name>
    <dbReference type="NCBI Taxonomy" id="33964"/>
    <lineage>
        <taxon>Bacteria</taxon>
        <taxon>Bacillati</taxon>
        <taxon>Bacillota</taxon>
        <taxon>Bacilli</taxon>
        <taxon>Lactobacillales</taxon>
        <taxon>Lactobacillaceae</taxon>
        <taxon>Leuconostoc</taxon>
    </lineage>
</organism>
<dbReference type="Proteomes" id="UP000323274">
    <property type="component" value="Unassembled WGS sequence"/>
</dbReference>
<proteinExistence type="predicted"/>
<dbReference type="EMBL" id="BJJW01000002">
    <property type="protein sequence ID" value="GDZ82888.1"/>
    <property type="molecule type" value="Genomic_DNA"/>
</dbReference>
<sequence>MSMKRILLSISAIIVVMIGVQLSQLSKLDSQYRQVKQELVKAKRTQGKVKEVVASPVAHQNDVKKATQTVTDFMNIVTTHSVNDYPDVLKDKATLKVINTLSQQLAPSVTFESNQKFNLVTVSLNRVFDSHLQYAIIEKSDTQSVVYTLTFDIDEQLVTDIQRLPLKGTYDNEK</sequence>
<evidence type="ECO:0000313" key="2">
    <source>
        <dbReference type="Proteomes" id="UP000323274"/>
    </source>
</evidence>
<name>A0A5A5TXN5_LEUCI</name>
<dbReference type="AlphaFoldDB" id="A0A5A5TXN5"/>